<dbReference type="EMBL" id="CAJNOQ010002545">
    <property type="protein sequence ID" value="CAF0964551.1"/>
    <property type="molecule type" value="Genomic_DNA"/>
</dbReference>
<evidence type="ECO:0000313" key="8">
    <source>
        <dbReference type="Proteomes" id="UP000663829"/>
    </source>
</evidence>
<dbReference type="Proteomes" id="UP000663829">
    <property type="component" value="Unassembled WGS sequence"/>
</dbReference>
<dbReference type="AlphaFoldDB" id="A0A814DY27"/>
<feature type="region of interest" description="Disordered" evidence="3">
    <location>
        <begin position="692"/>
        <end position="720"/>
    </location>
</feature>
<feature type="region of interest" description="Disordered" evidence="3">
    <location>
        <begin position="367"/>
        <end position="456"/>
    </location>
</feature>
<feature type="compositionally biased region" description="Low complexity" evidence="3">
    <location>
        <begin position="425"/>
        <end position="454"/>
    </location>
</feature>
<evidence type="ECO:0000256" key="2">
    <source>
        <dbReference type="ARBA" id="ARBA00023306"/>
    </source>
</evidence>
<dbReference type="PANTHER" id="PTHR12634">
    <property type="entry name" value="SIT4 YEAST -ASSOCIATING PROTEIN-RELATED"/>
    <property type="match status" value="1"/>
</dbReference>
<dbReference type="EMBL" id="CAJNOK010000553">
    <property type="protein sequence ID" value="CAF0761117.1"/>
    <property type="molecule type" value="Genomic_DNA"/>
</dbReference>
<dbReference type="PANTHER" id="PTHR12634:SF8">
    <property type="entry name" value="FIERY MOUNTAIN, ISOFORM D"/>
    <property type="match status" value="1"/>
</dbReference>
<accession>A0A814DY27</accession>
<feature type="region of interest" description="Disordered" evidence="3">
    <location>
        <begin position="1010"/>
        <end position="1036"/>
    </location>
</feature>
<sequence>MFWECHIVTSSIDKLLDDFENLKLQDLLDENDLIQECLSQNKRLIDYLTQSTVMNELLQYIIHLPSEEINERKRFRYSHVVSELLSGDFQRIQDTLLEQTNLDTLYTFLTLNETKQENNEPLLNPILASYFSRIMITLIIRRPQEILEYLKSKETFKDDILKHLDTTSIMDILYRLISDSGEYRSDAIQWYEQINMIDSIIEQFLQSNSSSVHVNAVNLLSDFIRFGIDQTTFDDGIVTNNNNPNILMSENGMMMMMMQNEGLQSNDRSPRLPNSSYPDEHNDSQSRSHPSTPSSLTKLLPIVLSQRIISKTNLERIFDTMVEYQNKKPSLLINACDFFATTLELLSRHMPAPVCISLNNSTSPINTNTSATLNNTQPFQTSTTTNDDQITKGTNGEEDEEDDVFNEKNSDNNNRMQINDEDDTLTSSKQTTRTSQTNLISSQQQQQQQPSSPSALQNDPLVRAYITFLSVLSTRLPPLINLLNVPCPSLIKQLEIYSIIRLLFHDVIYSMNNPSKIWTRTPLPSQHDQNSTIDKSTVNESFSPASSSSPQHKHDQPNVSYNVLTISDNNNSSSTFHLKNRGIYTLFQSLMNDSNLFERLLDQYEMIYLSSLKLASGQQTSSSSICTNFCSPNSGHISTILRCLRDHASFFDNYQLYLRKIDNDKKEDDEQIEDNMLESKWQTTVERLNLDEKKWSSSNPDNRSNMNNSTSGLFGSDETNSLSRRHNYNNRCFGSSGPSYLDEDDDDDEVERFEIEDDDIPNNQSDSIANERKVDQMKKTTFVAQFPTTSFNEQSLWDQSDDSTKSKNDLSSQNNKPILPDLLENHRQNLNIQKSSAELSFEQLCSLRANDLGPFNINTINDEGTSANDDIWKERPISFTDRSMIIQHSDNSDDNEKQTQSNSSSSSSSSDENNSGNKNLITQQKKQRKHKNKNKNNHQIPTTTSTRKTLTISDDEDDKYFLSTPTENPSRGNNMKEVFSNMSTPELNLINGLSSTSTPNWANFDNINKHNNSTNEDDQTPISPMEPVSSSTPDRNRMLQDTETVENCKTTLLLPPPPPSQQQQQEPMDLEIKQSLPVEDDNSLEDNFNFLVSRGFLKKSTSPSSSVEKFTSEK</sequence>
<feature type="compositionally biased region" description="Polar residues" evidence="3">
    <location>
        <begin position="696"/>
        <end position="720"/>
    </location>
</feature>
<dbReference type="Proteomes" id="UP000682733">
    <property type="component" value="Unassembled WGS sequence"/>
</dbReference>
<reference evidence="5" key="1">
    <citation type="submission" date="2021-02" db="EMBL/GenBank/DDBJ databases">
        <authorList>
            <person name="Nowell W R."/>
        </authorList>
    </citation>
    <scope>NUCLEOTIDE SEQUENCE</scope>
</reference>
<feature type="region of interest" description="Disordered" evidence="3">
    <location>
        <begin position="793"/>
        <end position="819"/>
    </location>
</feature>
<evidence type="ECO:0000313" key="6">
    <source>
        <dbReference type="EMBL" id="CAF3540902.1"/>
    </source>
</evidence>
<dbReference type="Pfam" id="PF04499">
    <property type="entry name" value="SAPS"/>
    <property type="match status" value="1"/>
</dbReference>
<evidence type="ECO:0000256" key="3">
    <source>
        <dbReference type="SAM" id="MobiDB-lite"/>
    </source>
</evidence>
<keyword evidence="2" id="KW-0131">Cell cycle</keyword>
<dbReference type="EMBL" id="CAJOBC010002545">
    <property type="protein sequence ID" value="CAF3738312.1"/>
    <property type="molecule type" value="Genomic_DNA"/>
</dbReference>
<evidence type="ECO:0000256" key="1">
    <source>
        <dbReference type="ARBA" id="ARBA00006180"/>
    </source>
</evidence>
<dbReference type="EMBL" id="CAJOBA010000553">
    <property type="protein sequence ID" value="CAF3540902.1"/>
    <property type="molecule type" value="Genomic_DNA"/>
</dbReference>
<evidence type="ECO:0000313" key="7">
    <source>
        <dbReference type="EMBL" id="CAF3738312.1"/>
    </source>
</evidence>
<feature type="region of interest" description="Disordered" evidence="3">
    <location>
        <begin position="520"/>
        <end position="556"/>
    </location>
</feature>
<keyword evidence="8" id="KW-1185">Reference proteome</keyword>
<name>A0A814DY27_9BILA</name>
<feature type="region of interest" description="Disordered" evidence="3">
    <location>
        <begin position="754"/>
        <end position="773"/>
    </location>
</feature>
<dbReference type="GO" id="GO:0019888">
    <property type="term" value="F:protein phosphatase regulator activity"/>
    <property type="evidence" value="ECO:0007669"/>
    <property type="project" value="TreeGrafter"/>
</dbReference>
<evidence type="ECO:0000313" key="5">
    <source>
        <dbReference type="EMBL" id="CAF0964551.1"/>
    </source>
</evidence>
<dbReference type="Proteomes" id="UP000681722">
    <property type="component" value="Unassembled WGS sequence"/>
</dbReference>
<feature type="region of interest" description="Disordered" evidence="3">
    <location>
        <begin position="263"/>
        <end position="295"/>
    </location>
</feature>
<feature type="compositionally biased region" description="Low complexity" evidence="3">
    <location>
        <begin position="901"/>
        <end position="919"/>
    </location>
</feature>
<feature type="compositionally biased region" description="Polar residues" evidence="3">
    <location>
        <begin position="520"/>
        <end position="540"/>
    </location>
</feature>
<comment type="caution">
    <text evidence="5">The sequence shown here is derived from an EMBL/GenBank/DDBJ whole genome shotgun (WGS) entry which is preliminary data.</text>
</comment>
<dbReference type="InterPro" id="IPR007587">
    <property type="entry name" value="SAPS"/>
</dbReference>
<feature type="compositionally biased region" description="Low complexity" evidence="3">
    <location>
        <begin position="937"/>
        <end position="951"/>
    </location>
</feature>
<feature type="compositionally biased region" description="Polar residues" evidence="3">
    <location>
        <begin position="373"/>
        <end position="394"/>
    </location>
</feature>
<gene>
    <name evidence="5" type="ORF">GPM918_LOCUS11908</name>
    <name evidence="4" type="ORF">OVA965_LOCUS2556</name>
    <name evidence="7" type="ORF">SRO942_LOCUS11909</name>
    <name evidence="6" type="ORF">TMI583_LOCUS2556</name>
</gene>
<feature type="compositionally biased region" description="Low complexity" evidence="3">
    <location>
        <begin position="541"/>
        <end position="550"/>
    </location>
</feature>
<organism evidence="5 8">
    <name type="scientific">Didymodactylos carnosus</name>
    <dbReference type="NCBI Taxonomy" id="1234261"/>
    <lineage>
        <taxon>Eukaryota</taxon>
        <taxon>Metazoa</taxon>
        <taxon>Spiralia</taxon>
        <taxon>Gnathifera</taxon>
        <taxon>Rotifera</taxon>
        <taxon>Eurotatoria</taxon>
        <taxon>Bdelloidea</taxon>
        <taxon>Philodinida</taxon>
        <taxon>Philodinidae</taxon>
        <taxon>Didymodactylos</taxon>
    </lineage>
</organism>
<feature type="compositionally biased region" description="Basic residues" evidence="3">
    <location>
        <begin position="925"/>
        <end position="936"/>
    </location>
</feature>
<dbReference type="GO" id="GO:0019903">
    <property type="term" value="F:protein phosphatase binding"/>
    <property type="evidence" value="ECO:0007669"/>
    <property type="project" value="InterPro"/>
</dbReference>
<evidence type="ECO:0000313" key="4">
    <source>
        <dbReference type="EMBL" id="CAF0761117.1"/>
    </source>
</evidence>
<comment type="similarity">
    <text evidence="1">Belongs to the SAPS family.</text>
</comment>
<feature type="compositionally biased region" description="Polar residues" evidence="3">
    <location>
        <begin position="963"/>
        <end position="973"/>
    </location>
</feature>
<dbReference type="OrthoDB" id="295029at2759"/>
<proteinExistence type="inferred from homology"/>
<dbReference type="Proteomes" id="UP000677228">
    <property type="component" value="Unassembled WGS sequence"/>
</dbReference>
<protein>
    <submittedName>
        <fullName evidence="5">Uncharacterized protein</fullName>
    </submittedName>
</protein>
<feature type="region of interest" description="Disordered" evidence="3">
    <location>
        <begin position="889"/>
        <end position="974"/>
    </location>
</feature>